<keyword evidence="1" id="KW-0805">Transcription regulation</keyword>
<dbReference type="PROSITE" id="PS50985">
    <property type="entry name" value="GRAS"/>
    <property type="match status" value="1"/>
</dbReference>
<evidence type="ECO:0000313" key="4">
    <source>
        <dbReference type="EMBL" id="GER31792.1"/>
    </source>
</evidence>
<gene>
    <name evidence="4" type="ORF">STAS_07821</name>
</gene>
<protein>
    <submittedName>
        <fullName evidence="4">Scarecrow transcription factor family protein</fullName>
    </submittedName>
</protein>
<evidence type="ECO:0000313" key="5">
    <source>
        <dbReference type="Proteomes" id="UP000325081"/>
    </source>
</evidence>
<organism evidence="4 5">
    <name type="scientific">Striga asiatica</name>
    <name type="common">Asiatic witchweed</name>
    <name type="synonym">Buchnera asiatica</name>
    <dbReference type="NCBI Taxonomy" id="4170"/>
    <lineage>
        <taxon>Eukaryota</taxon>
        <taxon>Viridiplantae</taxon>
        <taxon>Streptophyta</taxon>
        <taxon>Embryophyta</taxon>
        <taxon>Tracheophyta</taxon>
        <taxon>Spermatophyta</taxon>
        <taxon>Magnoliopsida</taxon>
        <taxon>eudicotyledons</taxon>
        <taxon>Gunneridae</taxon>
        <taxon>Pentapetalae</taxon>
        <taxon>asterids</taxon>
        <taxon>lamiids</taxon>
        <taxon>Lamiales</taxon>
        <taxon>Orobanchaceae</taxon>
        <taxon>Buchnereae</taxon>
        <taxon>Striga</taxon>
    </lineage>
</organism>
<sequence>MLLDSLDNYRPHTTTRGRMKVRKTWCTKDIDLGKLLTGAAMRDFLGVMLSTNPNVVVLAEQEGEHDGSGLELRHCNALRYYVAVFDSVDAGLPFGRVEGG</sequence>
<comment type="similarity">
    <text evidence="3">Belongs to the GRAS family.</text>
</comment>
<evidence type="ECO:0000256" key="1">
    <source>
        <dbReference type="ARBA" id="ARBA00023015"/>
    </source>
</evidence>
<dbReference type="AlphaFoldDB" id="A0A5A7PGH9"/>
<proteinExistence type="inferred from homology"/>
<name>A0A5A7PGH9_STRAF</name>
<comment type="caution">
    <text evidence="3">Lacks conserved residue(s) required for the propagation of feature annotation.</text>
</comment>
<keyword evidence="5" id="KW-1185">Reference proteome</keyword>
<dbReference type="InterPro" id="IPR005202">
    <property type="entry name" value="TF_GRAS"/>
</dbReference>
<evidence type="ECO:0000256" key="2">
    <source>
        <dbReference type="ARBA" id="ARBA00023163"/>
    </source>
</evidence>
<dbReference type="OrthoDB" id="1902659at2759"/>
<keyword evidence="2" id="KW-0804">Transcription</keyword>
<evidence type="ECO:0000256" key="3">
    <source>
        <dbReference type="PROSITE-ProRule" id="PRU01191"/>
    </source>
</evidence>
<dbReference type="Proteomes" id="UP000325081">
    <property type="component" value="Unassembled WGS sequence"/>
</dbReference>
<dbReference type="Pfam" id="PF03514">
    <property type="entry name" value="GRAS"/>
    <property type="match status" value="1"/>
</dbReference>
<dbReference type="EMBL" id="BKCP01004516">
    <property type="protein sequence ID" value="GER31792.1"/>
    <property type="molecule type" value="Genomic_DNA"/>
</dbReference>
<accession>A0A5A7PGH9</accession>
<reference evidence="5" key="1">
    <citation type="journal article" date="2019" name="Curr. Biol.">
        <title>Genome Sequence of Striga asiatica Provides Insight into the Evolution of Plant Parasitism.</title>
        <authorList>
            <person name="Yoshida S."/>
            <person name="Kim S."/>
            <person name="Wafula E.K."/>
            <person name="Tanskanen J."/>
            <person name="Kim Y.M."/>
            <person name="Honaas L."/>
            <person name="Yang Z."/>
            <person name="Spallek T."/>
            <person name="Conn C.E."/>
            <person name="Ichihashi Y."/>
            <person name="Cheong K."/>
            <person name="Cui S."/>
            <person name="Der J.P."/>
            <person name="Gundlach H."/>
            <person name="Jiao Y."/>
            <person name="Hori C."/>
            <person name="Ishida J.K."/>
            <person name="Kasahara H."/>
            <person name="Kiba T."/>
            <person name="Kim M.S."/>
            <person name="Koo N."/>
            <person name="Laohavisit A."/>
            <person name="Lee Y.H."/>
            <person name="Lumba S."/>
            <person name="McCourt P."/>
            <person name="Mortimer J.C."/>
            <person name="Mutuku J.M."/>
            <person name="Nomura T."/>
            <person name="Sasaki-Sekimoto Y."/>
            <person name="Seto Y."/>
            <person name="Wang Y."/>
            <person name="Wakatake T."/>
            <person name="Sakakibara H."/>
            <person name="Demura T."/>
            <person name="Yamaguchi S."/>
            <person name="Yoneyama K."/>
            <person name="Manabe R.I."/>
            <person name="Nelson D.C."/>
            <person name="Schulman A.H."/>
            <person name="Timko M.P."/>
            <person name="dePamphilis C.W."/>
            <person name="Choi D."/>
            <person name="Shirasu K."/>
        </authorList>
    </citation>
    <scope>NUCLEOTIDE SEQUENCE [LARGE SCALE GENOMIC DNA]</scope>
    <source>
        <strain evidence="5">cv. UVA1</strain>
    </source>
</reference>
<comment type="caution">
    <text evidence="4">The sequence shown here is derived from an EMBL/GenBank/DDBJ whole genome shotgun (WGS) entry which is preliminary data.</text>
</comment>